<feature type="region of interest" description="Disordered" evidence="1">
    <location>
        <begin position="345"/>
        <end position="369"/>
    </location>
</feature>
<evidence type="ECO:0000256" key="1">
    <source>
        <dbReference type="SAM" id="MobiDB-lite"/>
    </source>
</evidence>
<proteinExistence type="predicted"/>
<evidence type="ECO:0000256" key="3">
    <source>
        <dbReference type="SAM" id="SignalP"/>
    </source>
</evidence>
<evidence type="ECO:0000256" key="2">
    <source>
        <dbReference type="SAM" id="Phobius"/>
    </source>
</evidence>
<dbReference type="AlphaFoldDB" id="A0AB39U691"/>
<protein>
    <submittedName>
        <fullName evidence="4">Choice-of-anchor M domain-containing protein</fullName>
    </submittedName>
</protein>
<evidence type="ECO:0000313" key="4">
    <source>
        <dbReference type="EMBL" id="XDS44519.1"/>
    </source>
</evidence>
<keyword evidence="2" id="KW-0812">Transmembrane</keyword>
<accession>A0AB39U691</accession>
<gene>
    <name evidence="4" type="ORF">QN215_09740</name>
</gene>
<organism evidence="4">
    <name type="scientific">Bifidobacterium aquikefiricola</name>
    <dbReference type="NCBI Taxonomy" id="3059038"/>
    <lineage>
        <taxon>Bacteria</taxon>
        <taxon>Bacillati</taxon>
        <taxon>Actinomycetota</taxon>
        <taxon>Actinomycetes</taxon>
        <taxon>Bifidobacteriales</taxon>
        <taxon>Bifidobacteriaceae</taxon>
        <taxon>Bifidobacterium</taxon>
    </lineage>
</organism>
<feature type="region of interest" description="Disordered" evidence="1">
    <location>
        <begin position="255"/>
        <end position="305"/>
    </location>
</feature>
<sequence>MMNLHPFRRRIAALLATLTSLAALGIPALAYAEDGEDPNLNQTIGELAIVHGQRELVTGHIDMGPKYDQGVWRFLIHDDVAKADANATSVWRYPDETVFHVLDAAKLAVPEDPAYSFVGAAAGSDVYVVPQTQNPEVVWIGWNTQDPEVMNTIERGITLSLTGVQGPGIMTTYLQSGSFGEPQVLWDSRKSESQPIWVDVNTHTHANWVFTQPGVYLVELTAEAELRDGSHVTDTQHIRFAVGTATTADQAFAQQWQGSSAAKSDHAGSSDASGGASGNESADGSADKTKSGGSAATGQSGQEGSAPANTALVAVLIGAIIVVFIALVAGFTVVIVRGNKAKRRILDDRRRKAESEAETGGDQSVGGGI</sequence>
<keyword evidence="3" id="KW-0732">Signal</keyword>
<keyword evidence="2" id="KW-0472">Membrane</keyword>
<dbReference type="NCBIfam" id="NF038134">
    <property type="entry name" value="choice_anch_M"/>
    <property type="match status" value="1"/>
</dbReference>
<keyword evidence="2" id="KW-1133">Transmembrane helix</keyword>
<feature type="compositionally biased region" description="Low complexity" evidence="1">
    <location>
        <begin position="269"/>
        <end position="284"/>
    </location>
</feature>
<name>A0AB39U691_9BIFI</name>
<dbReference type="EMBL" id="CP129674">
    <property type="protein sequence ID" value="XDS44519.1"/>
    <property type="molecule type" value="Genomic_DNA"/>
</dbReference>
<dbReference type="RefSeq" id="WP_369344095.1">
    <property type="nucleotide sequence ID" value="NZ_CP129674.1"/>
</dbReference>
<feature type="signal peptide" evidence="3">
    <location>
        <begin position="1"/>
        <end position="32"/>
    </location>
</feature>
<reference evidence="4" key="1">
    <citation type="submission" date="2023-07" db="EMBL/GenBank/DDBJ databases">
        <title>Bifidobacterium aquikefiriaerophilum sp. nov. and Bifidobacterium eccum sp. nov., isolated from water kefir.</title>
        <authorList>
            <person name="Breselge S."/>
            <person name="Bellassi P."/>
            <person name="Barcenilla C."/>
            <person name="Alvarez-Ordonez A."/>
            <person name="Morelli L."/>
            <person name="Cotter P.D."/>
        </authorList>
    </citation>
    <scope>NUCLEOTIDE SEQUENCE</scope>
    <source>
        <strain evidence="4">WK041_4_12</strain>
    </source>
</reference>
<dbReference type="InterPro" id="IPR022435">
    <property type="entry name" value="Surface-anchored_actinobac"/>
</dbReference>
<feature type="transmembrane region" description="Helical" evidence="2">
    <location>
        <begin position="311"/>
        <end position="336"/>
    </location>
</feature>
<dbReference type="NCBIfam" id="TIGR03769">
    <property type="entry name" value="P_ac_wall_RPT"/>
    <property type="match status" value="1"/>
</dbReference>
<dbReference type="KEGG" id="baqk:QN215_09740"/>
<feature type="compositionally biased region" description="Basic and acidic residues" evidence="1">
    <location>
        <begin position="345"/>
        <end position="355"/>
    </location>
</feature>
<feature type="compositionally biased region" description="Low complexity" evidence="1">
    <location>
        <begin position="291"/>
        <end position="305"/>
    </location>
</feature>
<feature type="chain" id="PRO_5044347691" evidence="3">
    <location>
        <begin position="33"/>
        <end position="369"/>
    </location>
</feature>